<gene>
    <name evidence="4" type="ORF">Acr_00g0060400</name>
</gene>
<sequence>MNRSLAFATASHDIRSSLAAIDSFIQLYLEEDTLNSDMATNLQLIKEFDLVQLLEDVVDIYYVVGMDKNVDVVVLDLAMAQYSNRHISVRVVVKKPSRENAIIASYSNGVWNCLSRLCYRNNASFSGLDELQTVKGKTLEQEGCGLGLGIVQSPVSDGRRRISKKLIEDLGMGMKVLAIKLMFARMGKRLLIVYKLLSDQRRGGHSQTHPFDYIFLDCEMPVVNGHEATKLIRMEEKHYGIRIPITALSPGMDFHLTKPIKVHASLDVNSVY</sequence>
<name>A0A7J0DNF3_9ERIC</name>
<dbReference type="OrthoDB" id="1721945at2759"/>
<evidence type="ECO:0000256" key="1">
    <source>
        <dbReference type="ARBA" id="ARBA00000085"/>
    </source>
</evidence>
<dbReference type="InterPro" id="IPR050956">
    <property type="entry name" value="2C_system_His_kinase"/>
</dbReference>
<comment type="caution">
    <text evidence="4">The sequence shown here is derived from an EMBL/GenBank/DDBJ whole genome shotgun (WGS) entry which is preliminary data.</text>
</comment>
<dbReference type="Gene3D" id="3.40.50.2300">
    <property type="match status" value="1"/>
</dbReference>
<dbReference type="PANTHER" id="PTHR43719:SF75">
    <property type="entry name" value="HISTIDINE KINASE CKI1"/>
    <property type="match status" value="1"/>
</dbReference>
<proteinExistence type="predicted"/>
<dbReference type="EMBL" id="BJWL01000319">
    <property type="protein sequence ID" value="GFS38943.1"/>
    <property type="molecule type" value="Genomic_DNA"/>
</dbReference>
<dbReference type="Proteomes" id="UP000585474">
    <property type="component" value="Unassembled WGS sequence"/>
</dbReference>
<dbReference type="CDD" id="cd00082">
    <property type="entry name" value="HisKA"/>
    <property type="match status" value="1"/>
</dbReference>
<reference evidence="5" key="1">
    <citation type="submission" date="2019-07" db="EMBL/GenBank/DDBJ databases">
        <title>De Novo Assembly of kiwifruit Actinidia rufa.</title>
        <authorList>
            <person name="Sugita-Konishi S."/>
            <person name="Sato K."/>
            <person name="Mori E."/>
            <person name="Abe Y."/>
            <person name="Kisaki G."/>
            <person name="Hamano K."/>
            <person name="Suezawa K."/>
            <person name="Otani M."/>
            <person name="Fukuda T."/>
            <person name="Manabe T."/>
            <person name="Gomi K."/>
            <person name="Tabuchi M."/>
            <person name="Akimitsu K."/>
            <person name="Kataoka I."/>
        </authorList>
    </citation>
    <scope>NUCLEOTIDE SEQUENCE [LARGE SCALE GENOMIC DNA]</scope>
    <source>
        <strain evidence="5">cv. Fuchu</strain>
    </source>
</reference>
<dbReference type="SUPFAM" id="SSF52172">
    <property type="entry name" value="CheY-like"/>
    <property type="match status" value="1"/>
</dbReference>
<evidence type="ECO:0000313" key="4">
    <source>
        <dbReference type="EMBL" id="GFS38943.1"/>
    </source>
</evidence>
<keyword evidence="3" id="KW-0597">Phosphoprotein</keyword>
<comment type="catalytic activity">
    <reaction evidence="1">
        <text>ATP + protein L-histidine = ADP + protein N-phospho-L-histidine.</text>
        <dbReference type="EC" id="2.7.13.3"/>
    </reaction>
</comment>
<dbReference type="AlphaFoldDB" id="A0A7J0DNF3"/>
<organism evidence="4 5">
    <name type="scientific">Actinidia rufa</name>
    <dbReference type="NCBI Taxonomy" id="165716"/>
    <lineage>
        <taxon>Eukaryota</taxon>
        <taxon>Viridiplantae</taxon>
        <taxon>Streptophyta</taxon>
        <taxon>Embryophyta</taxon>
        <taxon>Tracheophyta</taxon>
        <taxon>Spermatophyta</taxon>
        <taxon>Magnoliopsida</taxon>
        <taxon>eudicotyledons</taxon>
        <taxon>Gunneridae</taxon>
        <taxon>Pentapetalae</taxon>
        <taxon>asterids</taxon>
        <taxon>Ericales</taxon>
        <taxon>Actinidiaceae</taxon>
        <taxon>Actinidia</taxon>
    </lineage>
</organism>
<dbReference type="InterPro" id="IPR011006">
    <property type="entry name" value="CheY-like_superfamily"/>
</dbReference>
<protein>
    <recommendedName>
        <fullName evidence="2">histidine kinase</fullName>
        <ecNumber evidence="2">2.7.13.3</ecNumber>
    </recommendedName>
</protein>
<dbReference type="GO" id="GO:0000155">
    <property type="term" value="F:phosphorelay sensor kinase activity"/>
    <property type="evidence" value="ECO:0007669"/>
    <property type="project" value="InterPro"/>
</dbReference>
<dbReference type="EC" id="2.7.13.3" evidence="2"/>
<accession>A0A7J0DNF3</accession>
<evidence type="ECO:0000256" key="2">
    <source>
        <dbReference type="ARBA" id="ARBA00012438"/>
    </source>
</evidence>
<keyword evidence="5" id="KW-1185">Reference proteome</keyword>
<evidence type="ECO:0000256" key="3">
    <source>
        <dbReference type="ARBA" id="ARBA00022553"/>
    </source>
</evidence>
<dbReference type="InterPro" id="IPR003661">
    <property type="entry name" value="HisK_dim/P_dom"/>
</dbReference>
<dbReference type="PANTHER" id="PTHR43719">
    <property type="entry name" value="TWO-COMPONENT HISTIDINE KINASE"/>
    <property type="match status" value="1"/>
</dbReference>
<evidence type="ECO:0000313" key="5">
    <source>
        <dbReference type="Proteomes" id="UP000585474"/>
    </source>
</evidence>